<organism evidence="1 2">
    <name type="scientific">Pedobacter steynii</name>
    <dbReference type="NCBI Taxonomy" id="430522"/>
    <lineage>
        <taxon>Bacteria</taxon>
        <taxon>Pseudomonadati</taxon>
        <taxon>Bacteroidota</taxon>
        <taxon>Sphingobacteriia</taxon>
        <taxon>Sphingobacteriales</taxon>
        <taxon>Sphingobacteriaceae</taxon>
        <taxon>Pedobacter</taxon>
    </lineage>
</organism>
<dbReference type="Proteomes" id="UP000183200">
    <property type="component" value="Unassembled WGS sequence"/>
</dbReference>
<name>A0A1H0IY17_9SPHI</name>
<reference evidence="2" key="1">
    <citation type="submission" date="2016-10" db="EMBL/GenBank/DDBJ databases">
        <authorList>
            <person name="Varghese N."/>
            <person name="Submissions S."/>
        </authorList>
    </citation>
    <scope>NUCLEOTIDE SEQUENCE [LARGE SCALE GENOMIC DNA]</scope>
    <source>
        <strain evidence="2">DSM 19110</strain>
    </source>
</reference>
<accession>A0A1H0IY17</accession>
<proteinExistence type="predicted"/>
<dbReference type="AlphaFoldDB" id="A0A1H0IY17"/>
<protein>
    <submittedName>
        <fullName evidence="1">Uncharacterized protein</fullName>
    </submittedName>
</protein>
<gene>
    <name evidence="1" type="ORF">SAMN05421820_11421</name>
</gene>
<keyword evidence="2" id="KW-1185">Reference proteome</keyword>
<evidence type="ECO:0000313" key="1">
    <source>
        <dbReference type="EMBL" id="SDO36377.1"/>
    </source>
</evidence>
<sequence length="323" mass="37748">MITHTDSFQKHLNIISLLLMTVDKQPATTYITSSLSDYKLSKKDLNDWYAENFESLPLYTSDKSDEVTILSSFMHYYRQYHGNEDFIDTLGERIRELEDLERDSILLDIDEYINEWIDNVFYGFARIIKKLRKEPVFACIPNDLLVIKNLLKFYKEVREAEDIQLNFFHHISLPKRVADVMTDMLILLLSDKVELITLEPTLDQPLQNPGSTLTEASNDIFKINWLAPQQEFAELIHQLTEKGYLSLPDMSMASQARHLARIFDFSATQRKQNPDVANNLLAVLKPVQDKNLKTTTYSYLKPTYKMKFDSIPYRPHKKKPKAR</sequence>
<dbReference type="EMBL" id="FNGY01000014">
    <property type="protein sequence ID" value="SDO36377.1"/>
    <property type="molecule type" value="Genomic_DNA"/>
</dbReference>
<evidence type="ECO:0000313" key="2">
    <source>
        <dbReference type="Proteomes" id="UP000183200"/>
    </source>
</evidence>